<evidence type="ECO:0000313" key="2">
    <source>
        <dbReference type="Proteomes" id="UP000790709"/>
    </source>
</evidence>
<organism evidence="1 2">
    <name type="scientific">Leucogyrophana mollusca</name>
    <dbReference type="NCBI Taxonomy" id="85980"/>
    <lineage>
        <taxon>Eukaryota</taxon>
        <taxon>Fungi</taxon>
        <taxon>Dikarya</taxon>
        <taxon>Basidiomycota</taxon>
        <taxon>Agaricomycotina</taxon>
        <taxon>Agaricomycetes</taxon>
        <taxon>Agaricomycetidae</taxon>
        <taxon>Boletales</taxon>
        <taxon>Boletales incertae sedis</taxon>
        <taxon>Leucogyrophana</taxon>
    </lineage>
</organism>
<gene>
    <name evidence="1" type="ORF">BV22DRAFT_582643</name>
</gene>
<reference evidence="1" key="1">
    <citation type="journal article" date="2021" name="New Phytol.">
        <title>Evolutionary innovations through gain and loss of genes in the ectomycorrhizal Boletales.</title>
        <authorList>
            <person name="Wu G."/>
            <person name="Miyauchi S."/>
            <person name="Morin E."/>
            <person name="Kuo A."/>
            <person name="Drula E."/>
            <person name="Varga T."/>
            <person name="Kohler A."/>
            <person name="Feng B."/>
            <person name="Cao Y."/>
            <person name="Lipzen A."/>
            <person name="Daum C."/>
            <person name="Hundley H."/>
            <person name="Pangilinan J."/>
            <person name="Johnson J."/>
            <person name="Barry K."/>
            <person name="LaButti K."/>
            <person name="Ng V."/>
            <person name="Ahrendt S."/>
            <person name="Min B."/>
            <person name="Choi I.G."/>
            <person name="Park H."/>
            <person name="Plett J.M."/>
            <person name="Magnuson J."/>
            <person name="Spatafora J.W."/>
            <person name="Nagy L.G."/>
            <person name="Henrissat B."/>
            <person name="Grigoriev I.V."/>
            <person name="Yang Z.L."/>
            <person name="Xu J."/>
            <person name="Martin F.M."/>
        </authorList>
    </citation>
    <scope>NUCLEOTIDE SEQUENCE</scope>
    <source>
        <strain evidence="1">KUC20120723A-06</strain>
    </source>
</reference>
<keyword evidence="2" id="KW-1185">Reference proteome</keyword>
<dbReference type="Proteomes" id="UP000790709">
    <property type="component" value="Unassembled WGS sequence"/>
</dbReference>
<proteinExistence type="predicted"/>
<comment type="caution">
    <text evidence="1">The sequence shown here is derived from an EMBL/GenBank/DDBJ whole genome shotgun (WGS) entry which is preliminary data.</text>
</comment>
<protein>
    <submittedName>
        <fullName evidence="1">Uncharacterized protein</fullName>
    </submittedName>
</protein>
<accession>A0ACB8BCK6</accession>
<evidence type="ECO:0000313" key="1">
    <source>
        <dbReference type="EMBL" id="KAH7923455.1"/>
    </source>
</evidence>
<name>A0ACB8BCK6_9AGAM</name>
<dbReference type="EMBL" id="MU266452">
    <property type="protein sequence ID" value="KAH7923455.1"/>
    <property type="molecule type" value="Genomic_DNA"/>
</dbReference>
<sequence>MIDINPGFIPRTVKKLALLPSDTNRPTSDKGKGKAKPEPCNEGLRSYFTSKPKSTLSRSNSAPTNRTAVAGKSSGKRTLVDVMDEDAAVKRIRVDQPPAATMAPKFTQSRFFAAGSSRSVSLRSLEGRLADTSPIPGPSHIYDLTGDKENEPDAVGNEILEEPLDPVTQEDGYVSPTPSYFRLDTPDLSSPLRPLKKSTRHAGENFDDFGADIMSSPIATKKAASWPLQQNVVADESPFGDVLVPETPPPFDTMDVPDVFSGPDLRDFLTAESPREADIEDESPSPATIAPLSEPVTPEDTGQPGNADVDMVSDEDWDVSGQDARTRANRTEVIANGWWNKWALSKKPRVLPPKKVPMLTRQETTITPDGRQPGCRSRPGFTQSRVRPPRPCDVSLRTRKSLTFLEEGEGHHNGHPFEAQP</sequence>